<organism evidence="3 4">
    <name type="scientific">Streptomyces enissocaesilis</name>
    <dbReference type="NCBI Taxonomy" id="332589"/>
    <lineage>
        <taxon>Bacteria</taxon>
        <taxon>Bacillati</taxon>
        <taxon>Actinomycetota</taxon>
        <taxon>Actinomycetes</taxon>
        <taxon>Kitasatosporales</taxon>
        <taxon>Streptomycetaceae</taxon>
        <taxon>Streptomyces</taxon>
        <taxon>Streptomyces rochei group</taxon>
    </lineage>
</organism>
<comment type="caution">
    <text evidence="3">The sequence shown here is derived from an EMBL/GenBank/DDBJ whole genome shotgun (WGS) entry which is preliminary data.</text>
</comment>
<dbReference type="PANTHER" id="PTHR35526:SF3">
    <property type="entry name" value="ANTI-SIGMA-F FACTOR RSBW"/>
    <property type="match status" value="1"/>
</dbReference>
<gene>
    <name evidence="3" type="ORF">GCM10010446_27820</name>
</gene>
<name>A0ABN3X9S5_9ACTN</name>
<sequence>MNDHIEWHFRRHPRSVRRARALLVEQAREWKVPDAAAETAVLLLSELVTNSLRHAGCAPGREIRVRCAVRGDVLRIEVSDACVVLPHPRHAAPDDETGRGLALVAALAGRWGAAPRKCGVGKTVWCEVNCLEAGDTGV</sequence>
<proteinExistence type="predicted"/>
<dbReference type="InterPro" id="IPR036890">
    <property type="entry name" value="HATPase_C_sf"/>
</dbReference>
<accession>A0ABN3X9S5</accession>
<keyword evidence="1" id="KW-0418">Kinase</keyword>
<dbReference type="Gene3D" id="3.30.565.10">
    <property type="entry name" value="Histidine kinase-like ATPase, C-terminal domain"/>
    <property type="match status" value="1"/>
</dbReference>
<reference evidence="3 4" key="1">
    <citation type="journal article" date="2019" name="Int. J. Syst. Evol. Microbiol.">
        <title>The Global Catalogue of Microorganisms (GCM) 10K type strain sequencing project: providing services to taxonomists for standard genome sequencing and annotation.</title>
        <authorList>
            <consortium name="The Broad Institute Genomics Platform"/>
            <consortium name="The Broad Institute Genome Sequencing Center for Infectious Disease"/>
            <person name="Wu L."/>
            <person name="Ma J."/>
        </authorList>
    </citation>
    <scope>NUCLEOTIDE SEQUENCE [LARGE SCALE GENOMIC DNA]</scope>
    <source>
        <strain evidence="3 4">JCM 9088</strain>
    </source>
</reference>
<feature type="domain" description="Histidine kinase/HSP90-like ATPase" evidence="2">
    <location>
        <begin position="11"/>
        <end position="108"/>
    </location>
</feature>
<evidence type="ECO:0000313" key="3">
    <source>
        <dbReference type="EMBL" id="GAA2941016.1"/>
    </source>
</evidence>
<dbReference type="InterPro" id="IPR050267">
    <property type="entry name" value="Anti-sigma-factor_SerPK"/>
</dbReference>
<dbReference type="RefSeq" id="WP_344494871.1">
    <property type="nucleotide sequence ID" value="NZ_BAAAUD010000029.1"/>
</dbReference>
<keyword evidence="1" id="KW-0723">Serine/threonine-protein kinase</keyword>
<evidence type="ECO:0000313" key="4">
    <source>
        <dbReference type="Proteomes" id="UP001500403"/>
    </source>
</evidence>
<dbReference type="Proteomes" id="UP001500403">
    <property type="component" value="Unassembled WGS sequence"/>
</dbReference>
<keyword evidence="1" id="KW-0808">Transferase</keyword>
<protein>
    <recommendedName>
        <fullName evidence="2">Histidine kinase/HSP90-like ATPase domain-containing protein</fullName>
    </recommendedName>
</protein>
<evidence type="ECO:0000256" key="1">
    <source>
        <dbReference type="ARBA" id="ARBA00022527"/>
    </source>
</evidence>
<dbReference type="CDD" id="cd16936">
    <property type="entry name" value="HATPase_RsbW-like"/>
    <property type="match status" value="1"/>
</dbReference>
<dbReference type="Pfam" id="PF13581">
    <property type="entry name" value="HATPase_c_2"/>
    <property type="match status" value="1"/>
</dbReference>
<keyword evidence="4" id="KW-1185">Reference proteome</keyword>
<dbReference type="PANTHER" id="PTHR35526">
    <property type="entry name" value="ANTI-SIGMA-F FACTOR RSBW-RELATED"/>
    <property type="match status" value="1"/>
</dbReference>
<dbReference type="SUPFAM" id="SSF55874">
    <property type="entry name" value="ATPase domain of HSP90 chaperone/DNA topoisomerase II/histidine kinase"/>
    <property type="match status" value="1"/>
</dbReference>
<dbReference type="EMBL" id="BAAAUD010000029">
    <property type="protein sequence ID" value="GAA2941016.1"/>
    <property type="molecule type" value="Genomic_DNA"/>
</dbReference>
<evidence type="ECO:0000259" key="2">
    <source>
        <dbReference type="Pfam" id="PF13581"/>
    </source>
</evidence>
<dbReference type="InterPro" id="IPR003594">
    <property type="entry name" value="HATPase_dom"/>
</dbReference>